<dbReference type="HOGENOM" id="CLU_636423_0_0_1"/>
<dbReference type="STRING" id="441959.B8LZ87"/>
<evidence type="ECO:0000256" key="3">
    <source>
        <dbReference type="ARBA" id="ARBA00022737"/>
    </source>
</evidence>
<keyword evidence="6" id="KW-1185">Reference proteome</keyword>
<dbReference type="SUPFAM" id="SSF48452">
    <property type="entry name" value="TPR-like"/>
    <property type="match status" value="1"/>
</dbReference>
<dbReference type="GO" id="GO:0007018">
    <property type="term" value="P:microtubule-based movement"/>
    <property type="evidence" value="ECO:0007669"/>
    <property type="project" value="TreeGrafter"/>
</dbReference>
<keyword evidence="3" id="KW-0677">Repeat</keyword>
<evidence type="ECO:0008006" key="7">
    <source>
        <dbReference type="Google" id="ProtNLM"/>
    </source>
</evidence>
<evidence type="ECO:0000313" key="5">
    <source>
        <dbReference type="EMBL" id="EED21131.1"/>
    </source>
</evidence>
<dbReference type="VEuPathDB" id="FungiDB:TSTA_083630"/>
<dbReference type="GO" id="GO:0005737">
    <property type="term" value="C:cytoplasm"/>
    <property type="evidence" value="ECO:0007669"/>
    <property type="project" value="UniProtKB-SubCell"/>
</dbReference>
<dbReference type="InterPro" id="IPR011990">
    <property type="entry name" value="TPR-like_helical_dom_sf"/>
</dbReference>
<dbReference type="InterPro" id="IPR002151">
    <property type="entry name" value="Kinesin_light"/>
</dbReference>
<evidence type="ECO:0000313" key="6">
    <source>
        <dbReference type="Proteomes" id="UP000001745"/>
    </source>
</evidence>
<evidence type="ECO:0000256" key="4">
    <source>
        <dbReference type="ARBA" id="ARBA00022803"/>
    </source>
</evidence>
<protein>
    <recommendedName>
        <fullName evidence="7">Kinesin light chain</fullName>
    </recommendedName>
</protein>
<dbReference type="RefSeq" id="XP_002478094.1">
    <property type="nucleotide sequence ID" value="XM_002478049.1"/>
</dbReference>
<comment type="subcellular location">
    <subcellularLocation>
        <location evidence="1">Cytoplasm</location>
    </subcellularLocation>
</comment>
<dbReference type="EMBL" id="EQ962653">
    <property type="protein sequence ID" value="EED21131.1"/>
    <property type="molecule type" value="Genomic_DNA"/>
</dbReference>
<organism evidence="5 6">
    <name type="scientific">Talaromyces stipitatus (strain ATCC 10500 / CBS 375.48 / QM 6759 / NRRL 1006)</name>
    <name type="common">Penicillium stipitatum</name>
    <dbReference type="NCBI Taxonomy" id="441959"/>
    <lineage>
        <taxon>Eukaryota</taxon>
        <taxon>Fungi</taxon>
        <taxon>Dikarya</taxon>
        <taxon>Ascomycota</taxon>
        <taxon>Pezizomycotina</taxon>
        <taxon>Eurotiomycetes</taxon>
        <taxon>Eurotiomycetidae</taxon>
        <taxon>Eurotiales</taxon>
        <taxon>Trichocomaceae</taxon>
        <taxon>Talaromyces</taxon>
        <taxon>Talaromyces sect. Talaromyces</taxon>
    </lineage>
</organism>
<proteinExistence type="predicted"/>
<dbReference type="PANTHER" id="PTHR45783">
    <property type="entry name" value="KINESIN LIGHT CHAIN"/>
    <property type="match status" value="1"/>
</dbReference>
<dbReference type="GO" id="GO:0019894">
    <property type="term" value="F:kinesin binding"/>
    <property type="evidence" value="ECO:0007669"/>
    <property type="project" value="TreeGrafter"/>
</dbReference>
<dbReference type="OrthoDB" id="5986190at2759"/>
<keyword evidence="4" id="KW-0802">TPR repeat</keyword>
<dbReference type="AlphaFoldDB" id="B8LZ87"/>
<dbReference type="Pfam" id="PF13374">
    <property type="entry name" value="TPR_10"/>
    <property type="match status" value="1"/>
</dbReference>
<dbReference type="PhylomeDB" id="B8LZ87"/>
<dbReference type="Proteomes" id="UP000001745">
    <property type="component" value="Unassembled WGS sequence"/>
</dbReference>
<name>B8LZ87_TALSN</name>
<accession>B8LZ87</accession>
<dbReference type="Gene3D" id="1.25.40.10">
    <property type="entry name" value="Tetratricopeptide repeat domain"/>
    <property type="match status" value="2"/>
</dbReference>
<dbReference type="OMA" id="ILIRMCH"/>
<dbReference type="Pfam" id="PF13424">
    <property type="entry name" value="TPR_12"/>
    <property type="match status" value="1"/>
</dbReference>
<dbReference type="GO" id="GO:0005871">
    <property type="term" value="C:kinesin complex"/>
    <property type="evidence" value="ECO:0007669"/>
    <property type="project" value="InterPro"/>
</dbReference>
<dbReference type="InParanoid" id="B8LZ87"/>
<keyword evidence="2" id="KW-0963">Cytoplasm</keyword>
<reference evidence="6" key="1">
    <citation type="journal article" date="2015" name="Genome Announc.">
        <title>Genome sequence of the AIDS-associated pathogen Penicillium marneffei (ATCC18224) and its near taxonomic relative Talaromyces stipitatus (ATCC10500).</title>
        <authorList>
            <person name="Nierman W.C."/>
            <person name="Fedorova-Abrams N.D."/>
            <person name="Andrianopoulos A."/>
        </authorList>
    </citation>
    <scope>NUCLEOTIDE SEQUENCE [LARGE SCALE GENOMIC DNA]</scope>
    <source>
        <strain evidence="6">ATCC 10500 / CBS 375.48 / QM 6759 / NRRL 1006</strain>
    </source>
</reference>
<sequence>MSFLSRDPVTGKLEIDTLVQRGQWKEAESILLQLLADADASTDQVSPTTRPTPVDDSLEVQKIKLMLAHIFRHIGRPQDAETIDREVLETRQRSLGPDAQDTLMVLYHLATDIRLQPNRLLEGLALEERVLEAVARIYWSDAFVNHSSNRSHRRGAADISGPIIDGSPGMDILIRMCHVADMLFMQNQAEQAAKLHETVLRLCTTALGPGHPYTIAVMDSTGRDYVSQGRLVEAVRLLQDAAEAGKVHLGSRDSTTRRCIVHLAEALGRMTAEGDGKVPDAKTIAILEQAIEILEETLGNDETDTISLKYYLAVAYARLDGRFRESETLQNQVLHWCCRQMGNRTVTADLMAGWTRRERLRMNSDGSGDQYRDEKIPAGFVLSSLKPVILLDPLRKQSTHALTGALLAEHVH</sequence>
<evidence type="ECO:0000256" key="2">
    <source>
        <dbReference type="ARBA" id="ARBA00022490"/>
    </source>
</evidence>
<dbReference type="eggNOG" id="KOG1840">
    <property type="taxonomic scope" value="Eukaryota"/>
</dbReference>
<dbReference type="GeneID" id="8103326"/>
<evidence type="ECO:0000256" key="1">
    <source>
        <dbReference type="ARBA" id="ARBA00004496"/>
    </source>
</evidence>
<gene>
    <name evidence="5" type="ORF">TSTA_083630</name>
</gene>
<dbReference type="PANTHER" id="PTHR45783:SF3">
    <property type="entry name" value="KINESIN LIGHT CHAIN"/>
    <property type="match status" value="1"/>
</dbReference>